<organism evidence="2 3">
    <name type="scientific">Bifidobacterium commune</name>
    <dbReference type="NCBI Taxonomy" id="1505727"/>
    <lineage>
        <taxon>Bacteria</taxon>
        <taxon>Bacillati</taxon>
        <taxon>Actinomycetota</taxon>
        <taxon>Actinomycetes</taxon>
        <taxon>Bifidobacteriales</taxon>
        <taxon>Bifidobacteriaceae</taxon>
        <taxon>Bifidobacterium</taxon>
    </lineage>
</organism>
<keyword evidence="3" id="KW-1185">Reference proteome</keyword>
<dbReference type="EMBL" id="FMBL01000001">
    <property type="protein sequence ID" value="SCC78131.1"/>
    <property type="molecule type" value="Genomic_DNA"/>
</dbReference>
<evidence type="ECO:0000313" key="2">
    <source>
        <dbReference type="EMBL" id="SCC78131.1"/>
    </source>
</evidence>
<dbReference type="NCBIfam" id="TIGR03543">
    <property type="entry name" value="divI1A_rptt_fam"/>
    <property type="match status" value="1"/>
</dbReference>
<dbReference type="RefSeq" id="WP_091847008.1">
    <property type="nucleotide sequence ID" value="NZ_FMBL01000001.1"/>
</dbReference>
<dbReference type="OrthoDB" id="3480096at2"/>
<dbReference type="InterPro" id="IPR019933">
    <property type="entry name" value="DivIVA_domain"/>
</dbReference>
<protein>
    <submittedName>
        <fullName evidence="2">DivIVA domain-containing protein</fullName>
    </submittedName>
</protein>
<accession>A0A1C4GZS8</accession>
<gene>
    <name evidence="2" type="ORF">GA0061077_0116</name>
</gene>
<sequence>MDGQSENNHSSTGINFAGKRKWGYDVDQVDAFLDLAHEKYDRNDGSLTQKDIQSAAFKFAKGGYVIAEVDAALARLERAVVDRETARQIAGEGRVAWQAETMKIYQMLREHAQRARRERFMRGEKKSPSYDMKQVDRLIDQIIIRTSDDLGVESMTKAESRNLADLNASAVSNVIFTQRKGKRGYDERQVDFYLHVCVRLLSRIESYERVGDNPETGNTQAVSAQFATGHTMPLQSPEPANTGVSPLIDEGAMAAFSDSASVVPQPEPMTSAQSSVLNDLPLTAAQPDSDSVFQTPVQAAPVPVVPESPGTQPVVSNDPPVIPVLPDNAVTSAQAQSVPSVQNPSFAEANTGSDGNSSLAALANLSNPPEVQGETASFGSPVSDTAAAQVSESTMVDSFGYVTNGDSDDAGIPNLSFQDFETLNHEEPKSGE</sequence>
<evidence type="ECO:0000256" key="1">
    <source>
        <dbReference type="SAM" id="MobiDB-lite"/>
    </source>
</evidence>
<evidence type="ECO:0000313" key="3">
    <source>
        <dbReference type="Proteomes" id="UP000242610"/>
    </source>
</evidence>
<name>A0A1C4GZS8_9BIFI</name>
<dbReference type="AlphaFoldDB" id="A0A1C4GZS8"/>
<dbReference type="Proteomes" id="UP000242610">
    <property type="component" value="Unassembled WGS sequence"/>
</dbReference>
<dbReference type="STRING" id="1505727.GA0061077_0116"/>
<dbReference type="NCBIfam" id="TIGR03544">
    <property type="entry name" value="DivI1A_domain"/>
    <property type="match status" value="2"/>
</dbReference>
<feature type="region of interest" description="Disordered" evidence="1">
    <location>
        <begin position="333"/>
        <end position="354"/>
    </location>
</feature>
<proteinExistence type="predicted"/>
<reference evidence="3" key="1">
    <citation type="submission" date="2016-08" db="EMBL/GenBank/DDBJ databases">
        <authorList>
            <person name="Varghese N."/>
            <person name="Submissions Spin"/>
        </authorList>
    </citation>
    <scope>NUCLEOTIDE SEQUENCE [LARGE SCALE GENOMIC DNA]</scope>
    <source>
        <strain evidence="3">R-52791</strain>
    </source>
</reference>
<dbReference type="InterPro" id="IPR019932">
    <property type="entry name" value="CHP03543"/>
</dbReference>